<dbReference type="SUPFAM" id="SSF52540">
    <property type="entry name" value="P-loop containing nucleoside triphosphate hydrolases"/>
    <property type="match status" value="1"/>
</dbReference>
<sequence length="187" mass="20476">MRLVYLMGPSGAGKDSLLQAAAQALAERGYHLAPRCVTRVGVSNEPLEEWLSEEVFAARQAAGDFALCWQANGLSYGVPRQIDDWLQAGQAVLVNGSRGYLSEARRRYPNLQAICLEAPTPQLRERLLKRGRETARQVEERLLRHQQLQAALRDAGAYCVVEAGGSLEKSVEALLACLDEPGQPTCS</sequence>
<evidence type="ECO:0000256" key="4">
    <source>
        <dbReference type="ARBA" id="ARBA00022679"/>
    </source>
</evidence>
<reference evidence="9" key="1">
    <citation type="journal article" date="2019" name="Int. J. Syst. Evol. Microbiol.">
        <title>The Global Catalogue of Microorganisms (GCM) 10K type strain sequencing project: providing services to taxonomists for standard genome sequencing and annotation.</title>
        <authorList>
            <consortium name="The Broad Institute Genomics Platform"/>
            <consortium name="The Broad Institute Genome Sequencing Center for Infectious Disease"/>
            <person name="Wu L."/>
            <person name="Ma J."/>
        </authorList>
    </citation>
    <scope>NUCLEOTIDE SEQUENCE [LARGE SCALE GENOMIC DNA]</scope>
    <source>
        <strain evidence="9">CCM 8778</strain>
    </source>
</reference>
<feature type="domain" description="Guanylate kinase/L-type calcium channel beta subunit" evidence="7">
    <location>
        <begin position="1"/>
        <end position="182"/>
    </location>
</feature>
<dbReference type="Proteomes" id="UP000655550">
    <property type="component" value="Unassembled WGS sequence"/>
</dbReference>
<accession>A0ABQ2AP23</accession>
<evidence type="ECO:0000259" key="7">
    <source>
        <dbReference type="SMART" id="SM00072"/>
    </source>
</evidence>
<evidence type="ECO:0000256" key="1">
    <source>
        <dbReference type="ARBA" id="ARBA00000373"/>
    </source>
</evidence>
<comment type="caution">
    <text evidence="8">The sequence shown here is derived from an EMBL/GenBank/DDBJ whole genome shotgun (WGS) entry which is preliminary data.</text>
</comment>
<dbReference type="EC" id="2.7.4.23" evidence="3"/>
<gene>
    <name evidence="8" type="primary">phnN</name>
    <name evidence="8" type="ORF">GCM10007363_22200</name>
</gene>
<dbReference type="InterPro" id="IPR012699">
    <property type="entry name" value="PhnN"/>
</dbReference>
<comment type="pathway">
    <text evidence="2">Metabolic intermediate biosynthesis; 5-phospho-alpha-D-ribose 1-diphosphate biosynthesis; 5-phospho-alpha-D-ribose 1-diphosphate from D-ribose 5-phosphate (route II): step 3/3.</text>
</comment>
<protein>
    <recommendedName>
        <fullName evidence="3">ribose 1,5-bisphosphate phosphokinase</fullName>
        <ecNumber evidence="3">2.7.4.23</ecNumber>
    </recommendedName>
</protein>
<evidence type="ECO:0000256" key="2">
    <source>
        <dbReference type="ARBA" id="ARBA00005069"/>
    </source>
</evidence>
<proteinExistence type="predicted"/>
<organism evidence="8 9">
    <name type="scientific">Pseudomonas fluvialis</name>
    <dbReference type="NCBI Taxonomy" id="1793966"/>
    <lineage>
        <taxon>Bacteria</taxon>
        <taxon>Pseudomonadati</taxon>
        <taxon>Pseudomonadota</taxon>
        <taxon>Gammaproteobacteria</taxon>
        <taxon>Pseudomonadales</taxon>
        <taxon>Pseudomonadaceae</taxon>
        <taxon>Pseudomonas</taxon>
    </lineage>
</organism>
<keyword evidence="4" id="KW-0808">Transferase</keyword>
<evidence type="ECO:0000313" key="8">
    <source>
        <dbReference type="EMBL" id="GGH94685.1"/>
    </source>
</evidence>
<evidence type="ECO:0000256" key="5">
    <source>
        <dbReference type="ARBA" id="ARBA00022741"/>
    </source>
</evidence>
<dbReference type="Gene3D" id="3.40.50.300">
    <property type="entry name" value="P-loop containing nucleotide triphosphate hydrolases"/>
    <property type="match status" value="1"/>
</dbReference>
<evidence type="ECO:0000256" key="6">
    <source>
        <dbReference type="ARBA" id="ARBA00022840"/>
    </source>
</evidence>
<evidence type="ECO:0000256" key="3">
    <source>
        <dbReference type="ARBA" id="ARBA00012892"/>
    </source>
</evidence>
<dbReference type="EMBL" id="BMDE01000006">
    <property type="protein sequence ID" value="GGH94685.1"/>
    <property type="molecule type" value="Genomic_DNA"/>
</dbReference>
<dbReference type="InterPro" id="IPR027417">
    <property type="entry name" value="P-loop_NTPase"/>
</dbReference>
<keyword evidence="9" id="KW-1185">Reference proteome</keyword>
<keyword evidence="6" id="KW-0067">ATP-binding</keyword>
<keyword evidence="5" id="KW-0547">Nucleotide-binding</keyword>
<evidence type="ECO:0000313" key="9">
    <source>
        <dbReference type="Proteomes" id="UP000655550"/>
    </source>
</evidence>
<comment type="catalytic activity">
    <reaction evidence="1">
        <text>alpha-D-ribose 1,5-bisphosphate + ATP = 5-phospho-alpha-D-ribose 1-diphosphate + ADP</text>
        <dbReference type="Rhea" id="RHEA:20109"/>
        <dbReference type="ChEBI" id="CHEBI:30616"/>
        <dbReference type="ChEBI" id="CHEBI:58017"/>
        <dbReference type="ChEBI" id="CHEBI:68688"/>
        <dbReference type="ChEBI" id="CHEBI:456216"/>
        <dbReference type="EC" id="2.7.4.23"/>
    </reaction>
</comment>
<dbReference type="InterPro" id="IPR008145">
    <property type="entry name" value="GK/Ca_channel_bsu"/>
</dbReference>
<dbReference type="NCBIfam" id="TIGR02322">
    <property type="entry name" value="phosphon_PhnN"/>
    <property type="match status" value="1"/>
</dbReference>
<name>A0ABQ2AP23_9PSED</name>
<dbReference type="SMART" id="SM00072">
    <property type="entry name" value="GuKc"/>
    <property type="match status" value="1"/>
</dbReference>